<dbReference type="InterPro" id="IPR001342">
    <property type="entry name" value="HDH_cat"/>
</dbReference>
<keyword evidence="11 17" id="KW-0486">Methionine biosynthesis</keyword>
<evidence type="ECO:0000256" key="15">
    <source>
        <dbReference type="PIRSR" id="PIRSR036497-1"/>
    </source>
</evidence>
<dbReference type="EMBL" id="VFON01000001">
    <property type="protein sequence ID" value="TQL43279.1"/>
    <property type="molecule type" value="Genomic_DNA"/>
</dbReference>
<feature type="domain" description="Homoserine dehydrogenase catalytic" evidence="19">
    <location>
        <begin position="151"/>
        <end position="328"/>
    </location>
</feature>
<evidence type="ECO:0000256" key="13">
    <source>
        <dbReference type="ARBA" id="ARBA00048841"/>
    </source>
</evidence>
<dbReference type="AlphaFoldDB" id="A0A542Y5C6"/>
<dbReference type="PANTHER" id="PTHR43331:SF1">
    <property type="entry name" value="HOMOSERINE DEHYDROGENASE"/>
    <property type="match status" value="1"/>
</dbReference>
<evidence type="ECO:0000259" key="19">
    <source>
        <dbReference type="Pfam" id="PF00742"/>
    </source>
</evidence>
<dbReference type="PANTHER" id="PTHR43331">
    <property type="entry name" value="HOMOSERINE DEHYDROGENASE"/>
    <property type="match status" value="1"/>
</dbReference>
<dbReference type="SUPFAM" id="SSF55347">
    <property type="entry name" value="Glyceraldehyde-3-phosphate dehydrogenase-like, C-terminal domain"/>
    <property type="match status" value="1"/>
</dbReference>
<dbReference type="Gene3D" id="3.40.50.720">
    <property type="entry name" value="NAD(P)-binding Rossmann-like Domain"/>
    <property type="match status" value="1"/>
</dbReference>
<keyword evidence="16 17" id="KW-0521">NADP</keyword>
<comment type="function">
    <text evidence="12">Catalyzes the conversion of L-aspartate-beta-semialdehyde (L-Asa) to L-homoserine (L-Hse), the third step in the biosynthesis of threonine and methionine from aspartate.</text>
</comment>
<evidence type="ECO:0000256" key="8">
    <source>
        <dbReference type="ARBA" id="ARBA00022697"/>
    </source>
</evidence>
<dbReference type="UniPathway" id="UPA00051">
    <property type="reaction ID" value="UER00465"/>
</dbReference>
<comment type="pathway">
    <text evidence="2 17">Amino-acid biosynthesis; L-threonine biosynthesis; L-threonine from L-aspartate: step 3/5.</text>
</comment>
<dbReference type="FunFam" id="3.30.360.10:FF:000005">
    <property type="entry name" value="Homoserine dehydrogenase"/>
    <property type="match status" value="1"/>
</dbReference>
<evidence type="ECO:0000256" key="14">
    <source>
        <dbReference type="ARBA" id="ARBA00049031"/>
    </source>
</evidence>
<feature type="binding site" evidence="16">
    <location>
        <position position="119"/>
    </location>
    <ligand>
        <name>NADPH</name>
        <dbReference type="ChEBI" id="CHEBI:57783"/>
    </ligand>
</feature>
<dbReference type="Proteomes" id="UP000319094">
    <property type="component" value="Unassembled WGS sequence"/>
</dbReference>
<gene>
    <name evidence="21" type="ORF">FB468_1297</name>
</gene>
<keyword evidence="8 17" id="KW-0791">Threonine biosynthesis</keyword>
<reference evidence="21 22" key="1">
    <citation type="submission" date="2019-06" db="EMBL/GenBank/DDBJ databases">
        <title>Sequencing the genomes of 1000 actinobacteria strains.</title>
        <authorList>
            <person name="Klenk H.-P."/>
        </authorList>
    </citation>
    <scope>NUCLEOTIDE SEQUENCE [LARGE SCALE GENOMIC DNA]</scope>
    <source>
        <strain evidence="21 22">DSM 8803</strain>
    </source>
</reference>
<evidence type="ECO:0000256" key="11">
    <source>
        <dbReference type="ARBA" id="ARBA00023167"/>
    </source>
</evidence>
<keyword evidence="10" id="KW-0915">Sodium</keyword>
<evidence type="ECO:0000256" key="1">
    <source>
        <dbReference type="ARBA" id="ARBA00001920"/>
    </source>
</evidence>
<dbReference type="Gene3D" id="3.30.360.10">
    <property type="entry name" value="Dihydrodipicolinate Reductase, domain 2"/>
    <property type="match status" value="1"/>
</dbReference>
<evidence type="ECO:0000313" key="22">
    <source>
        <dbReference type="Proteomes" id="UP000319094"/>
    </source>
</evidence>
<evidence type="ECO:0000256" key="4">
    <source>
        <dbReference type="ARBA" id="ARBA00006753"/>
    </source>
</evidence>
<dbReference type="Pfam" id="PF00742">
    <property type="entry name" value="Homoserine_dh"/>
    <property type="match status" value="1"/>
</dbReference>
<dbReference type="InterPro" id="IPR005106">
    <property type="entry name" value="Asp/hSer_DH_NAD-bd"/>
</dbReference>
<comment type="catalytic activity">
    <reaction evidence="14">
        <text>L-homoserine + NAD(+) = L-aspartate 4-semialdehyde + NADH + H(+)</text>
        <dbReference type="Rhea" id="RHEA:15757"/>
        <dbReference type="ChEBI" id="CHEBI:15378"/>
        <dbReference type="ChEBI" id="CHEBI:57476"/>
        <dbReference type="ChEBI" id="CHEBI:57540"/>
        <dbReference type="ChEBI" id="CHEBI:57945"/>
        <dbReference type="ChEBI" id="CHEBI:537519"/>
        <dbReference type="EC" id="1.1.1.3"/>
    </reaction>
    <physiologicalReaction direction="right-to-left" evidence="14">
        <dbReference type="Rhea" id="RHEA:15759"/>
    </physiologicalReaction>
</comment>
<feature type="domain" description="Aspartate/homoserine dehydrogenase NAD-binding" evidence="20">
    <location>
        <begin position="12"/>
        <end position="141"/>
    </location>
</feature>
<evidence type="ECO:0000256" key="2">
    <source>
        <dbReference type="ARBA" id="ARBA00005056"/>
    </source>
</evidence>
<dbReference type="GO" id="GO:0050661">
    <property type="term" value="F:NADP binding"/>
    <property type="evidence" value="ECO:0007669"/>
    <property type="project" value="InterPro"/>
</dbReference>
<evidence type="ECO:0000256" key="17">
    <source>
        <dbReference type="RuleBase" id="RU000579"/>
    </source>
</evidence>
<feature type="binding site" evidence="16">
    <location>
        <begin position="12"/>
        <end position="17"/>
    </location>
    <ligand>
        <name>NADP(+)</name>
        <dbReference type="ChEBI" id="CHEBI:58349"/>
    </ligand>
</feature>
<dbReference type="UniPathway" id="UPA00050">
    <property type="reaction ID" value="UER00063"/>
</dbReference>
<comment type="similarity">
    <text evidence="4 18">Belongs to the homoserine dehydrogenase family.</text>
</comment>
<feature type="active site" description="Proton donor" evidence="15">
    <location>
        <position position="219"/>
    </location>
</feature>
<dbReference type="PROSITE" id="PS01042">
    <property type="entry name" value="HOMOSER_DHGENASE"/>
    <property type="match status" value="1"/>
</dbReference>
<dbReference type="RefSeq" id="WP_141886624.1">
    <property type="nucleotide sequence ID" value="NZ_BAAAUY010000010.1"/>
</dbReference>
<evidence type="ECO:0000259" key="20">
    <source>
        <dbReference type="Pfam" id="PF03447"/>
    </source>
</evidence>
<dbReference type="PIRSF" id="PIRSF036497">
    <property type="entry name" value="HDH_short"/>
    <property type="match status" value="1"/>
</dbReference>
<evidence type="ECO:0000313" key="21">
    <source>
        <dbReference type="EMBL" id="TQL43279.1"/>
    </source>
</evidence>
<comment type="cofactor">
    <cofactor evidence="1">
        <name>a metal cation</name>
        <dbReference type="ChEBI" id="CHEBI:25213"/>
    </cofactor>
</comment>
<evidence type="ECO:0000256" key="12">
    <source>
        <dbReference type="ARBA" id="ARBA00044930"/>
    </source>
</evidence>
<evidence type="ECO:0000256" key="16">
    <source>
        <dbReference type="PIRSR" id="PIRSR036497-2"/>
    </source>
</evidence>
<keyword evidence="9 17" id="KW-0560">Oxidoreductase</keyword>
<dbReference type="GO" id="GO:0009088">
    <property type="term" value="P:threonine biosynthetic process"/>
    <property type="evidence" value="ECO:0007669"/>
    <property type="project" value="UniProtKB-UniPathway"/>
</dbReference>
<evidence type="ECO:0000256" key="18">
    <source>
        <dbReference type="RuleBase" id="RU004171"/>
    </source>
</evidence>
<dbReference type="Pfam" id="PF03447">
    <property type="entry name" value="NAD_binding_3"/>
    <property type="match status" value="1"/>
</dbReference>
<evidence type="ECO:0000256" key="7">
    <source>
        <dbReference type="ARBA" id="ARBA00022605"/>
    </source>
</evidence>
<comment type="catalytic activity">
    <reaction evidence="13">
        <text>L-homoserine + NADP(+) = L-aspartate 4-semialdehyde + NADPH + H(+)</text>
        <dbReference type="Rhea" id="RHEA:15761"/>
        <dbReference type="ChEBI" id="CHEBI:15378"/>
        <dbReference type="ChEBI" id="CHEBI:57476"/>
        <dbReference type="ChEBI" id="CHEBI:57783"/>
        <dbReference type="ChEBI" id="CHEBI:58349"/>
        <dbReference type="ChEBI" id="CHEBI:537519"/>
        <dbReference type="EC" id="1.1.1.3"/>
    </reaction>
    <physiologicalReaction direction="right-to-left" evidence="13">
        <dbReference type="Rhea" id="RHEA:15763"/>
    </physiologicalReaction>
</comment>
<sequence>MTLRVVRVALTGSGGIGSRVAVALLARRVRYAERFGVDLRLVGAAGSRAGIVGSGGIAVGEFEDRASWALGLTGAAFLAEAAPDVIIDAGPNDYETGGPGLAHLEWALPRGIHAIMVSKSALALHGARLLGLASASSSRVHASGASSAALPAVDFLRHNLAGASVTRVEAALTGTTSFVLDAVTRQGSSLDAAVAEAISRGIAEPDPTFDLDGSDTAAKLVVIAGLALGEWLPFRGITRESVLEVTGARVAAWREAGEKPALVGVLERTATGYEARVEVRAYPREHPFASATGSTKALMVSAEGFGDYTLVGGASTPEATVAAVLKDVEHLLAEL</sequence>
<dbReference type="InterPro" id="IPR036291">
    <property type="entry name" value="NAD(P)-bd_dom_sf"/>
</dbReference>
<evidence type="ECO:0000256" key="9">
    <source>
        <dbReference type="ARBA" id="ARBA00023002"/>
    </source>
</evidence>
<comment type="caution">
    <text evidence="21">The sequence shown here is derived from an EMBL/GenBank/DDBJ whole genome shotgun (WGS) entry which is preliminary data.</text>
</comment>
<comment type="pathway">
    <text evidence="3 17">Amino-acid biosynthesis; L-methionine biosynthesis via de novo pathway; L-homoserine from L-aspartate: step 3/3.</text>
</comment>
<feature type="binding site" evidence="16">
    <location>
        <position position="204"/>
    </location>
    <ligand>
        <name>L-homoserine</name>
        <dbReference type="ChEBI" id="CHEBI:57476"/>
    </ligand>
</feature>
<proteinExistence type="inferred from homology"/>
<dbReference type="SUPFAM" id="SSF51735">
    <property type="entry name" value="NAD(P)-binding Rossmann-fold domains"/>
    <property type="match status" value="1"/>
</dbReference>
<keyword evidence="7 17" id="KW-0028">Amino-acid biosynthesis</keyword>
<evidence type="ECO:0000256" key="5">
    <source>
        <dbReference type="ARBA" id="ARBA00013213"/>
    </source>
</evidence>
<dbReference type="OrthoDB" id="9808167at2"/>
<keyword evidence="22" id="KW-1185">Reference proteome</keyword>
<evidence type="ECO:0000256" key="3">
    <source>
        <dbReference type="ARBA" id="ARBA00005062"/>
    </source>
</evidence>
<accession>A0A542Y5C6</accession>
<evidence type="ECO:0000256" key="6">
    <source>
        <dbReference type="ARBA" id="ARBA00013376"/>
    </source>
</evidence>
<dbReference type="GO" id="GO:0004412">
    <property type="term" value="F:homoserine dehydrogenase activity"/>
    <property type="evidence" value="ECO:0007669"/>
    <property type="project" value="UniProtKB-EC"/>
</dbReference>
<evidence type="ECO:0000256" key="10">
    <source>
        <dbReference type="ARBA" id="ARBA00023053"/>
    </source>
</evidence>
<dbReference type="InterPro" id="IPR022697">
    <property type="entry name" value="HDH_short"/>
</dbReference>
<dbReference type="EC" id="1.1.1.3" evidence="5 17"/>
<dbReference type="InterPro" id="IPR019811">
    <property type="entry name" value="HDH_CS"/>
</dbReference>
<protein>
    <recommendedName>
        <fullName evidence="6 17">Homoserine dehydrogenase</fullName>
        <ecNumber evidence="5 17">1.1.1.3</ecNumber>
    </recommendedName>
</protein>
<name>A0A542Y5C6_9MICO</name>
<dbReference type="GO" id="GO:0009086">
    <property type="term" value="P:methionine biosynthetic process"/>
    <property type="evidence" value="ECO:0007669"/>
    <property type="project" value="UniProtKB-KW"/>
</dbReference>
<organism evidence="21 22">
    <name type="scientific">Leucobacter komagatae</name>
    <dbReference type="NCBI Taxonomy" id="55969"/>
    <lineage>
        <taxon>Bacteria</taxon>
        <taxon>Bacillati</taxon>
        <taxon>Actinomycetota</taxon>
        <taxon>Actinomycetes</taxon>
        <taxon>Micrococcales</taxon>
        <taxon>Microbacteriaceae</taxon>
        <taxon>Leucobacter</taxon>
    </lineage>
</organism>